<evidence type="ECO:0000313" key="3">
    <source>
        <dbReference type="Proteomes" id="UP000828390"/>
    </source>
</evidence>
<reference evidence="1" key="2">
    <citation type="submission" date="2020-11" db="EMBL/GenBank/DDBJ databases">
        <authorList>
            <person name="McCartney M.A."/>
            <person name="Auch B."/>
            <person name="Kono T."/>
            <person name="Mallez S."/>
            <person name="Becker A."/>
            <person name="Gohl D.M."/>
            <person name="Silverstein K.A.T."/>
            <person name="Koren S."/>
            <person name="Bechman K.B."/>
            <person name="Herman A."/>
            <person name="Abrahante J.E."/>
            <person name="Garbe J."/>
        </authorList>
    </citation>
    <scope>NUCLEOTIDE SEQUENCE</scope>
    <source>
        <strain evidence="1">Duluth1</strain>
        <tissue evidence="1">Whole animal</tissue>
    </source>
</reference>
<name>A0A9D4INS6_DREPO</name>
<organism evidence="1 3">
    <name type="scientific">Dreissena polymorpha</name>
    <name type="common">Zebra mussel</name>
    <name type="synonym">Mytilus polymorpha</name>
    <dbReference type="NCBI Taxonomy" id="45954"/>
    <lineage>
        <taxon>Eukaryota</taxon>
        <taxon>Metazoa</taxon>
        <taxon>Spiralia</taxon>
        <taxon>Lophotrochozoa</taxon>
        <taxon>Mollusca</taxon>
        <taxon>Bivalvia</taxon>
        <taxon>Autobranchia</taxon>
        <taxon>Heteroconchia</taxon>
        <taxon>Euheterodonta</taxon>
        <taxon>Imparidentia</taxon>
        <taxon>Neoheterodontei</taxon>
        <taxon>Myida</taxon>
        <taxon>Dreissenoidea</taxon>
        <taxon>Dreissenidae</taxon>
        <taxon>Dreissena</taxon>
    </lineage>
</organism>
<accession>A0A9D4INS6</accession>
<dbReference type="EMBL" id="JAIWYP010000008">
    <property type="protein sequence ID" value="KAH3779684.1"/>
    <property type="molecule type" value="Genomic_DNA"/>
</dbReference>
<reference evidence="1" key="1">
    <citation type="journal article" date="2019" name="bioRxiv">
        <title>The Genome of the Zebra Mussel, Dreissena polymorpha: A Resource for Invasive Species Research.</title>
        <authorList>
            <person name="McCartney M.A."/>
            <person name="Auch B."/>
            <person name="Kono T."/>
            <person name="Mallez S."/>
            <person name="Zhang Y."/>
            <person name="Obille A."/>
            <person name="Becker A."/>
            <person name="Abrahante J.E."/>
            <person name="Garbe J."/>
            <person name="Badalamenti J.P."/>
            <person name="Herman A."/>
            <person name="Mangelson H."/>
            <person name="Liachko I."/>
            <person name="Sullivan S."/>
            <person name="Sone E.D."/>
            <person name="Koren S."/>
            <person name="Silverstein K.A.T."/>
            <person name="Beckman K.B."/>
            <person name="Gohl D.M."/>
        </authorList>
    </citation>
    <scope>NUCLEOTIDE SEQUENCE</scope>
    <source>
        <strain evidence="1">Duluth1</strain>
        <tissue evidence="1">Whole animal</tissue>
    </source>
</reference>
<keyword evidence="3" id="KW-1185">Reference proteome</keyword>
<dbReference type="AlphaFoldDB" id="A0A9D4INS6"/>
<sequence>MDTYSPTVDIDPIWESEVRSGGQLYPGYPMPMYPGVYPGSWQPGHYYPDAWKLDGRARELYVLAHTANAAGIWGYATGGARMGYNE</sequence>
<dbReference type="Proteomes" id="UP000828390">
    <property type="component" value="Unassembled WGS sequence"/>
</dbReference>
<dbReference type="EMBL" id="JAIWYP010000008">
    <property type="protein sequence ID" value="KAH3779542.1"/>
    <property type="molecule type" value="Genomic_DNA"/>
</dbReference>
<evidence type="ECO:0000313" key="2">
    <source>
        <dbReference type="EMBL" id="KAH3779684.1"/>
    </source>
</evidence>
<comment type="caution">
    <text evidence="1">The sequence shown here is derived from an EMBL/GenBank/DDBJ whole genome shotgun (WGS) entry which is preliminary data.</text>
</comment>
<proteinExistence type="predicted"/>
<gene>
    <name evidence="1" type="ORF">DPMN_157345</name>
    <name evidence="2" type="ORF">DPMN_157489</name>
</gene>
<evidence type="ECO:0000313" key="1">
    <source>
        <dbReference type="EMBL" id="KAH3779542.1"/>
    </source>
</evidence>
<protein>
    <submittedName>
        <fullName evidence="1">Uncharacterized protein</fullName>
    </submittedName>
</protein>